<accession>A0ABW2BLK5</accession>
<name>A0ABW2BLK5_9HYPH</name>
<evidence type="ECO:0000313" key="1">
    <source>
        <dbReference type="EMBL" id="MFC6790500.1"/>
    </source>
</evidence>
<gene>
    <name evidence="1" type="ORF">ACFQE0_13360</name>
</gene>
<dbReference type="EMBL" id="JBHSWN010000001">
    <property type="protein sequence ID" value="MFC6790500.1"/>
    <property type="molecule type" value="Genomic_DNA"/>
</dbReference>
<proteinExistence type="predicted"/>
<organism evidence="1 2">
    <name type="scientific">Methylobacterium komagatae</name>
    <dbReference type="NCBI Taxonomy" id="374425"/>
    <lineage>
        <taxon>Bacteria</taxon>
        <taxon>Pseudomonadati</taxon>
        <taxon>Pseudomonadota</taxon>
        <taxon>Alphaproteobacteria</taxon>
        <taxon>Hyphomicrobiales</taxon>
        <taxon>Methylobacteriaceae</taxon>
        <taxon>Methylobacterium</taxon>
    </lineage>
</organism>
<reference evidence="2" key="1">
    <citation type="journal article" date="2019" name="Int. J. Syst. Evol. Microbiol.">
        <title>The Global Catalogue of Microorganisms (GCM) 10K type strain sequencing project: providing services to taxonomists for standard genome sequencing and annotation.</title>
        <authorList>
            <consortium name="The Broad Institute Genomics Platform"/>
            <consortium name="The Broad Institute Genome Sequencing Center for Infectious Disease"/>
            <person name="Wu L."/>
            <person name="Ma J."/>
        </authorList>
    </citation>
    <scope>NUCLEOTIDE SEQUENCE [LARGE SCALE GENOMIC DNA]</scope>
    <source>
        <strain evidence="2">CCUG 48316</strain>
    </source>
</reference>
<evidence type="ECO:0000313" key="2">
    <source>
        <dbReference type="Proteomes" id="UP001596292"/>
    </source>
</evidence>
<comment type="caution">
    <text evidence="1">The sequence shown here is derived from an EMBL/GenBank/DDBJ whole genome shotgun (WGS) entry which is preliminary data.</text>
</comment>
<keyword evidence="2" id="KW-1185">Reference proteome</keyword>
<sequence>MSVPLSPLAALDLAARLLLREGFAMAARNERGDSFYLKRPECPWHIRLSNHSRTAKQRKRRTDILTSLVIDKPRSADQVEALVQGALRDFAANRIAREAPET</sequence>
<protein>
    <submittedName>
        <fullName evidence="1">Uncharacterized protein</fullName>
    </submittedName>
</protein>
<dbReference type="Proteomes" id="UP001596292">
    <property type="component" value="Unassembled WGS sequence"/>
</dbReference>
<dbReference type="RefSeq" id="WP_378970339.1">
    <property type="nucleotide sequence ID" value="NZ_JBHSWN010000001.1"/>
</dbReference>